<feature type="transmembrane region" description="Helical" evidence="1">
    <location>
        <begin position="73"/>
        <end position="94"/>
    </location>
</feature>
<reference evidence="2 3" key="1">
    <citation type="submission" date="2024-09" db="EMBL/GenBank/DDBJ databases">
        <title>Draft genome sequences of 6 high pH adapted Marinobacter shengliensis sp. isolated from Mariana forearc serpentinite mud volcanoes.</title>
        <authorList>
            <person name="Elkassas S."/>
            <person name="Serres M."/>
            <person name="Michael N."/>
            <person name="Amina P."/>
            <person name="Teodora Z."/>
            <person name="Julie H."/>
        </authorList>
    </citation>
    <scope>NUCLEOTIDE SEQUENCE [LARGE SCALE GENOMIC DNA]</scope>
    <source>
        <strain evidence="2 3">EB4</strain>
    </source>
</reference>
<feature type="transmembrane region" description="Helical" evidence="1">
    <location>
        <begin position="100"/>
        <end position="118"/>
    </location>
</feature>
<accession>A0ABV4W5C8</accession>
<keyword evidence="3" id="KW-1185">Reference proteome</keyword>
<proteinExistence type="predicted"/>
<feature type="transmembrane region" description="Helical" evidence="1">
    <location>
        <begin position="6"/>
        <end position="27"/>
    </location>
</feature>
<protein>
    <submittedName>
        <fullName evidence="2">DUF2938 domain-containing protein</fullName>
    </submittedName>
</protein>
<comment type="caution">
    <text evidence="2">The sequence shown here is derived from an EMBL/GenBank/DDBJ whole genome shotgun (WGS) entry which is preliminary data.</text>
</comment>
<dbReference type="Proteomes" id="UP001576762">
    <property type="component" value="Unassembled WGS sequence"/>
</dbReference>
<evidence type="ECO:0000313" key="2">
    <source>
        <dbReference type="EMBL" id="MFB2715009.1"/>
    </source>
</evidence>
<dbReference type="Pfam" id="PF11158">
    <property type="entry name" value="DUF2938"/>
    <property type="match status" value="1"/>
</dbReference>
<evidence type="ECO:0000256" key="1">
    <source>
        <dbReference type="SAM" id="Phobius"/>
    </source>
</evidence>
<dbReference type="EMBL" id="JBHFLD010000005">
    <property type="protein sequence ID" value="MFB2715009.1"/>
    <property type="molecule type" value="Genomic_DNA"/>
</dbReference>
<feature type="transmembrane region" description="Helical" evidence="1">
    <location>
        <begin position="139"/>
        <end position="163"/>
    </location>
</feature>
<keyword evidence="1" id="KW-0472">Membrane</keyword>
<keyword evidence="1" id="KW-1133">Transmembrane helix</keyword>
<dbReference type="RefSeq" id="WP_374813335.1">
    <property type="nucleotide sequence ID" value="NZ_JBHFLD010000005.1"/>
</dbReference>
<evidence type="ECO:0000313" key="3">
    <source>
        <dbReference type="Proteomes" id="UP001576762"/>
    </source>
</evidence>
<keyword evidence="1" id="KW-0812">Transmembrane</keyword>
<sequence>MEVSLFVSIVFVGVGATLIMDLWAFFLKRAFAIPSLNYCLVGRWLAHMSEGRFAHQGIGQSEPSFLECHVGWVAHYLIGVAFAAALVAITSPAWLLEPAIIPAVLFGLATVAVPFLFMQPSFGLGVAASKTPNPKQARVRSLMAHASFGVGLYIAAMALSFIVPTHA</sequence>
<dbReference type="InterPro" id="IPR021329">
    <property type="entry name" value="DUF2938"/>
</dbReference>
<gene>
    <name evidence="2" type="ORF">ACE05E_05870</name>
</gene>
<organism evidence="2 3">
    <name type="scientific">Marinobacter shengliensis</name>
    <dbReference type="NCBI Taxonomy" id="1389223"/>
    <lineage>
        <taxon>Bacteria</taxon>
        <taxon>Pseudomonadati</taxon>
        <taxon>Pseudomonadota</taxon>
        <taxon>Gammaproteobacteria</taxon>
        <taxon>Pseudomonadales</taxon>
        <taxon>Marinobacteraceae</taxon>
        <taxon>Marinobacter</taxon>
    </lineage>
</organism>
<name>A0ABV4W5C8_9GAMM</name>